<dbReference type="InterPro" id="IPR015300">
    <property type="entry name" value="DNA-bd_pseudobarrel_sf"/>
</dbReference>
<dbReference type="EMBL" id="KZ305021">
    <property type="protein sequence ID" value="PIA59298.1"/>
    <property type="molecule type" value="Genomic_DNA"/>
</dbReference>
<dbReference type="Pfam" id="PF02362">
    <property type="entry name" value="B3"/>
    <property type="match status" value="1"/>
</dbReference>
<dbReference type="OrthoDB" id="1666376at2759"/>
<name>A0A2G5EU64_AQUCA</name>
<proteinExistence type="predicted"/>
<feature type="domain" description="TF-B3" evidence="6">
    <location>
        <begin position="1"/>
        <end position="78"/>
    </location>
</feature>
<evidence type="ECO:0000259" key="6">
    <source>
        <dbReference type="PROSITE" id="PS50863"/>
    </source>
</evidence>
<evidence type="ECO:0000256" key="5">
    <source>
        <dbReference type="ARBA" id="ARBA00023242"/>
    </source>
</evidence>
<evidence type="ECO:0000313" key="7">
    <source>
        <dbReference type="EMBL" id="PIA59298.1"/>
    </source>
</evidence>
<comment type="subcellular location">
    <subcellularLocation>
        <location evidence="1">Nucleus</location>
    </subcellularLocation>
</comment>
<dbReference type="STRING" id="218851.A0A2G5EU64"/>
<sequence length="78" mass="9036">MQYIPAVFTKAHFPKRKTEVILKDRKGKAWTVKFSPGKENYFFGGWPAFVHDNKLKAGDTCIFELVGKLKLRVHTIRV</sequence>
<accession>A0A2G5EU64</accession>
<dbReference type="GO" id="GO:0005634">
    <property type="term" value="C:nucleus"/>
    <property type="evidence" value="ECO:0007669"/>
    <property type="project" value="UniProtKB-SubCell"/>
</dbReference>
<dbReference type="SUPFAM" id="SSF101936">
    <property type="entry name" value="DNA-binding pseudobarrel domain"/>
    <property type="match status" value="1"/>
</dbReference>
<evidence type="ECO:0000256" key="1">
    <source>
        <dbReference type="ARBA" id="ARBA00004123"/>
    </source>
</evidence>
<dbReference type="Gene3D" id="2.40.330.10">
    <property type="entry name" value="DNA-binding pseudobarrel domain"/>
    <property type="match status" value="1"/>
</dbReference>
<dbReference type="SMART" id="SM01019">
    <property type="entry name" value="B3"/>
    <property type="match status" value="1"/>
</dbReference>
<dbReference type="InterPro" id="IPR044837">
    <property type="entry name" value="REM16-like"/>
</dbReference>
<evidence type="ECO:0000256" key="4">
    <source>
        <dbReference type="ARBA" id="ARBA00023163"/>
    </source>
</evidence>
<evidence type="ECO:0000313" key="8">
    <source>
        <dbReference type="Proteomes" id="UP000230069"/>
    </source>
</evidence>
<dbReference type="CDD" id="cd10017">
    <property type="entry name" value="B3_DNA"/>
    <property type="match status" value="1"/>
</dbReference>
<dbReference type="PANTHER" id="PTHR31391:SF106">
    <property type="entry name" value="B3 DOMAIN-CONTAINING PROTEIN OS01G0723500"/>
    <property type="match status" value="1"/>
</dbReference>
<dbReference type="GO" id="GO:0003677">
    <property type="term" value="F:DNA binding"/>
    <property type="evidence" value="ECO:0007669"/>
    <property type="project" value="UniProtKB-KW"/>
</dbReference>
<reference evidence="7 8" key="1">
    <citation type="submission" date="2017-09" db="EMBL/GenBank/DDBJ databases">
        <title>WGS assembly of Aquilegia coerulea Goldsmith.</title>
        <authorList>
            <person name="Hodges S."/>
            <person name="Kramer E."/>
            <person name="Nordborg M."/>
            <person name="Tomkins J."/>
            <person name="Borevitz J."/>
            <person name="Derieg N."/>
            <person name="Yan J."/>
            <person name="Mihaltcheva S."/>
            <person name="Hayes R.D."/>
            <person name="Rokhsar D."/>
        </authorList>
    </citation>
    <scope>NUCLEOTIDE SEQUENCE [LARGE SCALE GENOMIC DNA]</scope>
    <source>
        <strain evidence="8">cv. Goldsmith</strain>
    </source>
</reference>
<keyword evidence="8" id="KW-1185">Reference proteome</keyword>
<dbReference type="InParanoid" id="A0A2G5EU64"/>
<keyword evidence="4" id="KW-0804">Transcription</keyword>
<dbReference type="AlphaFoldDB" id="A0A2G5EU64"/>
<gene>
    <name evidence="7" type="ORF">AQUCO_00400296v1</name>
</gene>
<dbReference type="Proteomes" id="UP000230069">
    <property type="component" value="Unassembled WGS sequence"/>
</dbReference>
<keyword evidence="5" id="KW-0539">Nucleus</keyword>
<keyword evidence="3" id="KW-0238">DNA-binding</keyword>
<dbReference type="InterPro" id="IPR003340">
    <property type="entry name" value="B3_DNA-bd"/>
</dbReference>
<evidence type="ECO:0000256" key="3">
    <source>
        <dbReference type="ARBA" id="ARBA00023125"/>
    </source>
</evidence>
<evidence type="ECO:0000256" key="2">
    <source>
        <dbReference type="ARBA" id="ARBA00023015"/>
    </source>
</evidence>
<dbReference type="PROSITE" id="PS50863">
    <property type="entry name" value="B3"/>
    <property type="match status" value="1"/>
</dbReference>
<dbReference type="PANTHER" id="PTHR31391">
    <property type="entry name" value="B3 DOMAIN-CONTAINING PROTEIN OS11G0197600-RELATED"/>
    <property type="match status" value="1"/>
</dbReference>
<organism evidence="7 8">
    <name type="scientific">Aquilegia coerulea</name>
    <name type="common">Rocky mountain columbine</name>
    <dbReference type="NCBI Taxonomy" id="218851"/>
    <lineage>
        <taxon>Eukaryota</taxon>
        <taxon>Viridiplantae</taxon>
        <taxon>Streptophyta</taxon>
        <taxon>Embryophyta</taxon>
        <taxon>Tracheophyta</taxon>
        <taxon>Spermatophyta</taxon>
        <taxon>Magnoliopsida</taxon>
        <taxon>Ranunculales</taxon>
        <taxon>Ranunculaceae</taxon>
        <taxon>Thalictroideae</taxon>
        <taxon>Aquilegia</taxon>
    </lineage>
</organism>
<keyword evidence="2" id="KW-0805">Transcription regulation</keyword>
<protein>
    <recommendedName>
        <fullName evidence="6">TF-B3 domain-containing protein</fullName>
    </recommendedName>
</protein>